<dbReference type="Pfam" id="PF17881">
    <property type="entry name" value="TseB"/>
    <property type="match status" value="1"/>
</dbReference>
<sequence>MKKWILIIIVFLVIIMGFAISLYLYGHKPYSKAEKTAVETAENSAGIKEVEQFYLYNGSSTYYTVVGKDADGTKKAVFIPENKKHDLVEVDWADGISKKEALNKLKEEKTPRKILGVRLGMEDVGPVWEISYLDDEKDLNYFYIVFKSGEWWKKIENI</sequence>
<protein>
    <submittedName>
        <fullName evidence="3">Uncharacterized protein YpmB</fullName>
    </submittedName>
</protein>
<dbReference type="InterPro" id="IPR046350">
    <property type="entry name" value="Cystatin_sf"/>
</dbReference>
<evidence type="ECO:0000256" key="1">
    <source>
        <dbReference type="SAM" id="Phobius"/>
    </source>
</evidence>
<dbReference type="InterPro" id="IPR041401">
    <property type="entry name" value="TseB-like_dom"/>
</dbReference>
<evidence type="ECO:0000259" key="2">
    <source>
        <dbReference type="Pfam" id="PF17881"/>
    </source>
</evidence>
<organism evidence="3 4">
    <name type="scientific">Falsibacillus pallidus</name>
    <dbReference type="NCBI Taxonomy" id="493781"/>
    <lineage>
        <taxon>Bacteria</taxon>
        <taxon>Bacillati</taxon>
        <taxon>Bacillota</taxon>
        <taxon>Bacilli</taxon>
        <taxon>Bacillales</taxon>
        <taxon>Bacillaceae</taxon>
        <taxon>Falsibacillus</taxon>
    </lineage>
</organism>
<proteinExistence type="predicted"/>
<comment type="caution">
    <text evidence="3">The sequence shown here is derived from an EMBL/GenBank/DDBJ whole genome shotgun (WGS) entry which is preliminary data.</text>
</comment>
<gene>
    <name evidence="3" type="ORF">DFR59_10472</name>
</gene>
<dbReference type="EMBL" id="QQAY01000004">
    <property type="protein sequence ID" value="RDI43022.1"/>
    <property type="molecule type" value="Genomic_DNA"/>
</dbReference>
<keyword evidence="1" id="KW-0472">Membrane</keyword>
<keyword evidence="1" id="KW-1133">Transmembrane helix</keyword>
<evidence type="ECO:0000313" key="4">
    <source>
        <dbReference type="Proteomes" id="UP000255326"/>
    </source>
</evidence>
<dbReference type="AlphaFoldDB" id="A0A370GGW1"/>
<dbReference type="SUPFAM" id="SSF54403">
    <property type="entry name" value="Cystatin/monellin"/>
    <property type="match status" value="2"/>
</dbReference>
<dbReference type="Proteomes" id="UP000255326">
    <property type="component" value="Unassembled WGS sequence"/>
</dbReference>
<reference evidence="3 4" key="1">
    <citation type="submission" date="2018-07" db="EMBL/GenBank/DDBJ databases">
        <title>Genomic Encyclopedia of Type Strains, Phase IV (KMG-IV): sequencing the most valuable type-strain genomes for metagenomic binning, comparative biology and taxonomic classification.</title>
        <authorList>
            <person name="Goeker M."/>
        </authorList>
    </citation>
    <scope>NUCLEOTIDE SEQUENCE [LARGE SCALE GENOMIC DNA]</scope>
    <source>
        <strain evidence="3 4">DSM 25281</strain>
    </source>
</reference>
<dbReference type="Gene3D" id="3.10.450.40">
    <property type="match status" value="2"/>
</dbReference>
<name>A0A370GGW1_9BACI</name>
<dbReference type="OrthoDB" id="2381181at2"/>
<dbReference type="RefSeq" id="WP_114745346.1">
    <property type="nucleotide sequence ID" value="NZ_QQAY01000004.1"/>
</dbReference>
<keyword evidence="1" id="KW-0812">Transmembrane</keyword>
<evidence type="ECO:0000313" key="3">
    <source>
        <dbReference type="EMBL" id="RDI43022.1"/>
    </source>
</evidence>
<accession>A0A370GGW1</accession>
<feature type="transmembrane region" description="Helical" evidence="1">
    <location>
        <begin position="6"/>
        <end position="25"/>
    </location>
</feature>
<feature type="domain" description="Cell wall elongation regulator TseB-like" evidence="2">
    <location>
        <begin position="36"/>
        <end position="80"/>
    </location>
</feature>
<keyword evidence="4" id="KW-1185">Reference proteome</keyword>